<dbReference type="InterPro" id="IPR041657">
    <property type="entry name" value="HTH_17"/>
</dbReference>
<dbReference type="GO" id="GO:0003677">
    <property type="term" value="F:DNA binding"/>
    <property type="evidence" value="ECO:0007669"/>
    <property type="project" value="UniProtKB-KW"/>
</dbReference>
<reference evidence="3" key="1">
    <citation type="submission" date="2017-09" db="EMBL/GenBank/DDBJ databases">
        <title>Depth-based differentiation of microbial function through sediment-hosted aquifers and enrichment of novel symbionts in the deep terrestrial subsurface.</title>
        <authorList>
            <person name="Probst A.J."/>
            <person name="Ladd B."/>
            <person name="Jarett J.K."/>
            <person name="Geller-Mcgrath D.E."/>
            <person name="Sieber C.M.K."/>
            <person name="Emerson J.B."/>
            <person name="Anantharaman K."/>
            <person name="Thomas B.C."/>
            <person name="Malmstrom R."/>
            <person name="Stieglmeier M."/>
            <person name="Klingl A."/>
            <person name="Woyke T."/>
            <person name="Ryan C.M."/>
            <person name="Banfield J.F."/>
        </authorList>
    </citation>
    <scope>NUCLEOTIDE SEQUENCE [LARGE SCALE GENOMIC DNA]</scope>
</reference>
<dbReference type="InterPro" id="IPR009061">
    <property type="entry name" value="DNA-bd_dom_put_sf"/>
</dbReference>
<protein>
    <submittedName>
        <fullName evidence="2">DNA-binding protein</fullName>
    </submittedName>
</protein>
<evidence type="ECO:0000313" key="2">
    <source>
        <dbReference type="EMBL" id="PJC23968.1"/>
    </source>
</evidence>
<sequence>MDKERKDTDSSKNVVKKKEIELITLQEAVGMLKVHPQTLRLWDKNGVLKAIRFGPRGDRRYKLKDIKEFIEKGNK</sequence>
<name>A0A2M8EML8_UNCKA</name>
<keyword evidence="2" id="KW-0238">DNA-binding</keyword>
<dbReference type="Gene3D" id="1.10.1660.10">
    <property type="match status" value="1"/>
</dbReference>
<organism evidence="2 3">
    <name type="scientific">candidate division WWE3 bacterium CG_4_9_14_0_2_um_filter_35_11</name>
    <dbReference type="NCBI Taxonomy" id="1975077"/>
    <lineage>
        <taxon>Bacteria</taxon>
        <taxon>Katanobacteria</taxon>
    </lineage>
</organism>
<dbReference type="AlphaFoldDB" id="A0A2M8EML8"/>
<proteinExistence type="predicted"/>
<comment type="caution">
    <text evidence="2">The sequence shown here is derived from an EMBL/GenBank/DDBJ whole genome shotgun (WGS) entry which is preliminary data.</text>
</comment>
<evidence type="ECO:0000259" key="1">
    <source>
        <dbReference type="Pfam" id="PF12728"/>
    </source>
</evidence>
<dbReference type="SUPFAM" id="SSF46955">
    <property type="entry name" value="Putative DNA-binding domain"/>
    <property type="match status" value="1"/>
</dbReference>
<dbReference type="Proteomes" id="UP000229756">
    <property type="component" value="Unassembled WGS sequence"/>
</dbReference>
<evidence type="ECO:0000313" key="3">
    <source>
        <dbReference type="Proteomes" id="UP000229756"/>
    </source>
</evidence>
<gene>
    <name evidence="2" type="ORF">CO058_00560</name>
</gene>
<feature type="domain" description="Helix-turn-helix" evidence="1">
    <location>
        <begin position="23"/>
        <end position="73"/>
    </location>
</feature>
<dbReference type="EMBL" id="PFSJ01000005">
    <property type="protein sequence ID" value="PJC23968.1"/>
    <property type="molecule type" value="Genomic_DNA"/>
</dbReference>
<dbReference type="Pfam" id="PF12728">
    <property type="entry name" value="HTH_17"/>
    <property type="match status" value="1"/>
</dbReference>
<accession>A0A2M8EML8</accession>